<organism evidence="2 3">
    <name type="scientific">Lysobacter korlensis</name>
    <dbReference type="NCBI Taxonomy" id="553636"/>
    <lineage>
        <taxon>Bacteria</taxon>
        <taxon>Pseudomonadati</taxon>
        <taxon>Pseudomonadota</taxon>
        <taxon>Gammaproteobacteria</taxon>
        <taxon>Lysobacterales</taxon>
        <taxon>Lysobacteraceae</taxon>
        <taxon>Lysobacter</taxon>
    </lineage>
</organism>
<sequence length="310" mass="32817">MPRTVEISLPGERTKELLDRLRTIKDVIGIRVQQGVSVKPPGDVVAVTLTDRSLPSLMELLDRLDLTTGNESSISTSRPDSIISRPDRIPISHDHSRASWEELESLLNHESAMSISSMANMAIAGAIAAIGILTNSLHVVIGAMVIAPGFDPVARISLGLISGCLAWHRGVIDTLKGYLALIAGAAIGTWAMALLGHTPSKPKSTYFSGTALLDYWTGMTASSLLVSATAAIAGGILLVKMRSTLTSGVMIALALIPAATLIGMGAASGRLDLAGTGALRLVVEMVIVALMTLFVFALKRWRVEQRRSSM</sequence>
<accession>A0ABV6RRM5</accession>
<feature type="transmembrane region" description="Helical" evidence="1">
    <location>
        <begin position="215"/>
        <end position="238"/>
    </location>
</feature>
<keyword evidence="1" id="KW-0472">Membrane</keyword>
<reference evidence="2 3" key="1">
    <citation type="submission" date="2024-09" db="EMBL/GenBank/DDBJ databases">
        <authorList>
            <person name="Sun Q."/>
            <person name="Mori K."/>
        </authorList>
    </citation>
    <scope>NUCLEOTIDE SEQUENCE [LARGE SCALE GENOMIC DNA]</scope>
    <source>
        <strain evidence="2 3">KCTC 23076</strain>
    </source>
</reference>
<name>A0ABV6RRM5_9GAMM</name>
<dbReference type="InterPro" id="IPR005240">
    <property type="entry name" value="DUF389"/>
</dbReference>
<feature type="transmembrane region" description="Helical" evidence="1">
    <location>
        <begin position="153"/>
        <end position="171"/>
    </location>
</feature>
<feature type="transmembrane region" description="Helical" evidence="1">
    <location>
        <begin position="245"/>
        <end position="266"/>
    </location>
</feature>
<keyword evidence="3" id="KW-1185">Reference proteome</keyword>
<dbReference type="Pfam" id="PF04087">
    <property type="entry name" value="DUF389"/>
    <property type="match status" value="1"/>
</dbReference>
<feature type="transmembrane region" description="Helical" evidence="1">
    <location>
        <begin position="178"/>
        <end position="195"/>
    </location>
</feature>
<dbReference type="EMBL" id="JBHLTG010000004">
    <property type="protein sequence ID" value="MFC0679622.1"/>
    <property type="molecule type" value="Genomic_DNA"/>
</dbReference>
<keyword evidence="1" id="KW-1133">Transmembrane helix</keyword>
<keyword evidence="1" id="KW-0812">Transmembrane</keyword>
<feature type="transmembrane region" description="Helical" evidence="1">
    <location>
        <begin position="121"/>
        <end position="147"/>
    </location>
</feature>
<dbReference type="PANTHER" id="PTHR20992">
    <property type="entry name" value="AT15442P-RELATED"/>
    <property type="match status" value="1"/>
</dbReference>
<evidence type="ECO:0000313" key="2">
    <source>
        <dbReference type="EMBL" id="MFC0679622.1"/>
    </source>
</evidence>
<protein>
    <submittedName>
        <fullName evidence="2">DUF389 domain-containing protein</fullName>
    </submittedName>
</protein>
<gene>
    <name evidence="2" type="ORF">ACFFGH_17430</name>
</gene>
<dbReference type="PANTHER" id="PTHR20992:SF9">
    <property type="entry name" value="AT15442P-RELATED"/>
    <property type="match status" value="1"/>
</dbReference>
<proteinExistence type="predicted"/>
<dbReference type="RefSeq" id="WP_386670573.1">
    <property type="nucleotide sequence ID" value="NZ_JBHLTG010000004.1"/>
</dbReference>
<evidence type="ECO:0000313" key="3">
    <source>
        <dbReference type="Proteomes" id="UP001589896"/>
    </source>
</evidence>
<dbReference type="Proteomes" id="UP001589896">
    <property type="component" value="Unassembled WGS sequence"/>
</dbReference>
<evidence type="ECO:0000256" key="1">
    <source>
        <dbReference type="SAM" id="Phobius"/>
    </source>
</evidence>
<comment type="caution">
    <text evidence="2">The sequence shown here is derived from an EMBL/GenBank/DDBJ whole genome shotgun (WGS) entry which is preliminary data.</text>
</comment>
<feature type="transmembrane region" description="Helical" evidence="1">
    <location>
        <begin position="278"/>
        <end position="298"/>
    </location>
</feature>